<protein>
    <recommendedName>
        <fullName evidence="3">Nitroreductase domain-containing protein</fullName>
    </recommendedName>
</protein>
<evidence type="ECO:0000313" key="1">
    <source>
        <dbReference type="EMBL" id="OGM99719.1"/>
    </source>
</evidence>
<proteinExistence type="predicted"/>
<dbReference type="SUPFAM" id="SSF55469">
    <property type="entry name" value="FMN-dependent nitroreductase-like"/>
    <property type="match status" value="2"/>
</dbReference>
<evidence type="ECO:0008006" key="3">
    <source>
        <dbReference type="Google" id="ProtNLM"/>
    </source>
</evidence>
<dbReference type="Proteomes" id="UP000177594">
    <property type="component" value="Unassembled WGS sequence"/>
</dbReference>
<evidence type="ECO:0000313" key="2">
    <source>
        <dbReference type="Proteomes" id="UP000177594"/>
    </source>
</evidence>
<organism evidence="1 2">
    <name type="scientific">Candidatus Yanofskybacteria bacterium RIFCSPHIGHO2_01_FULL_39_8b</name>
    <dbReference type="NCBI Taxonomy" id="1802659"/>
    <lineage>
        <taxon>Bacteria</taxon>
        <taxon>Candidatus Yanofskyibacteriota</taxon>
    </lineage>
</organism>
<dbReference type="EMBL" id="MGIZ01000011">
    <property type="protein sequence ID" value="OGM99719.1"/>
    <property type="molecule type" value="Genomic_DNA"/>
</dbReference>
<reference evidence="1 2" key="1">
    <citation type="journal article" date="2016" name="Nat. Commun.">
        <title>Thousands of microbial genomes shed light on interconnected biogeochemical processes in an aquifer system.</title>
        <authorList>
            <person name="Anantharaman K."/>
            <person name="Brown C.T."/>
            <person name="Hug L.A."/>
            <person name="Sharon I."/>
            <person name="Castelle C.J."/>
            <person name="Probst A.J."/>
            <person name="Thomas B.C."/>
            <person name="Singh A."/>
            <person name="Wilkins M.J."/>
            <person name="Karaoz U."/>
            <person name="Brodie E.L."/>
            <person name="Williams K.H."/>
            <person name="Hubbard S.S."/>
            <person name="Banfield J.F."/>
        </authorList>
    </citation>
    <scope>NUCLEOTIDE SEQUENCE [LARGE SCALE GENOMIC DNA]</scope>
</reference>
<comment type="caution">
    <text evidence="1">The sequence shown here is derived from an EMBL/GenBank/DDBJ whole genome shotgun (WGS) entry which is preliminary data.</text>
</comment>
<name>A0A1F8EH76_9BACT</name>
<dbReference type="GO" id="GO:0016491">
    <property type="term" value="F:oxidoreductase activity"/>
    <property type="evidence" value="ECO:0007669"/>
    <property type="project" value="InterPro"/>
</dbReference>
<accession>A0A1F8EH76</accession>
<dbReference type="Gene3D" id="3.40.109.10">
    <property type="entry name" value="NADH Oxidase"/>
    <property type="match status" value="1"/>
</dbReference>
<dbReference type="InterPro" id="IPR000415">
    <property type="entry name" value="Nitroreductase-like"/>
</dbReference>
<dbReference type="AlphaFoldDB" id="A0A1F8EH76"/>
<dbReference type="Gene3D" id="3.40.109.30">
    <property type="entry name" value="putative nitroreductase (tm1586), domain 2"/>
    <property type="match status" value="1"/>
</dbReference>
<sequence>MKIPWDIKKEDFPQTSVLADQIKFVLGYAILAPSTHNSQPWRFKIQDNFCRIYYNPELKLPEADPSGRDLYISMGCMIENLIIAANYFGIFWDFRPALKDNLIGEIFFKEIGEKNIDLKYLLETIPKRINARGMFENKKLPAEIEAELMSLKKDGRIKTDFITDKEKISKIAGLTAKGLRIAYKKPSFRKEMASWMRNSLSGSKTGLPGYSLRIPLPLSFLIPTLVKFLDLSPVLAKLNYKSMSSAPFICLFSSEESNPEIWFETGRLAERFMLQLGSKNIRTSIFVASIEMGDLYKKVQEVVGINLIPQFLFCAGYMKDVQGHSPRQNSDDKII</sequence>
<gene>
    <name evidence="1" type="ORF">A2817_02535</name>
</gene>